<feature type="binding site" evidence="6">
    <location>
        <begin position="9"/>
        <end position="11"/>
    </location>
    <ligand>
        <name>FMN</name>
        <dbReference type="ChEBI" id="CHEBI:58210"/>
    </ligand>
</feature>
<evidence type="ECO:0000256" key="3">
    <source>
        <dbReference type="ARBA" id="ARBA00022643"/>
    </source>
</evidence>
<dbReference type="PATRIC" id="fig|1664069.3.peg.4670"/>
<evidence type="ECO:0000256" key="5">
    <source>
        <dbReference type="ARBA" id="ARBA00050612"/>
    </source>
</evidence>
<evidence type="ECO:0000313" key="10">
    <source>
        <dbReference type="Proteomes" id="UP000036168"/>
    </source>
</evidence>
<dbReference type="PANTHER" id="PTHR43374:SF1">
    <property type="entry name" value="FLAVIN PRENYLTRANSFERASE PAD1, MITOCHONDRIAL"/>
    <property type="match status" value="1"/>
</dbReference>
<evidence type="ECO:0000256" key="2">
    <source>
        <dbReference type="ARBA" id="ARBA00022630"/>
    </source>
</evidence>
<evidence type="ECO:0000256" key="1">
    <source>
        <dbReference type="ARBA" id="ARBA00022602"/>
    </source>
</evidence>
<evidence type="ECO:0000259" key="7">
    <source>
        <dbReference type="Pfam" id="PF02441"/>
    </source>
</evidence>
<dbReference type="InterPro" id="IPR036551">
    <property type="entry name" value="Flavin_trans-like"/>
</dbReference>
<dbReference type="AlphaFoldDB" id="A0A0J6EBP8"/>
<dbReference type="NCBIfam" id="NF004685">
    <property type="entry name" value="PRK06029.1"/>
    <property type="match status" value="1"/>
</dbReference>
<dbReference type="Proteomes" id="UP000036168">
    <property type="component" value="Unassembled WGS sequence"/>
</dbReference>
<dbReference type="InterPro" id="IPR003382">
    <property type="entry name" value="Flavoprotein"/>
</dbReference>
<reference evidence="8" key="2">
    <citation type="submission" date="2015-10" db="EMBL/GenBank/DDBJ databases">
        <authorList>
            <person name="Gilbert D.G."/>
        </authorList>
    </citation>
    <scope>NUCLEOTIDE SEQUENCE</scope>
    <source>
        <strain evidence="8">GO-13</strain>
    </source>
</reference>
<evidence type="ECO:0000313" key="8">
    <source>
        <dbReference type="EMBL" id="KRT95764.1"/>
    </source>
</evidence>
<feature type="binding site" evidence="6">
    <location>
        <begin position="86"/>
        <end position="89"/>
    </location>
    <ligand>
        <name>FMN</name>
        <dbReference type="ChEBI" id="CHEBI:58210"/>
    </ligand>
</feature>
<evidence type="ECO:0000313" key="9">
    <source>
        <dbReference type="EMBL" id="MEC0484335.1"/>
    </source>
</evidence>
<keyword evidence="6" id="KW-0216">Detoxification</keyword>
<dbReference type="GO" id="GO:0016831">
    <property type="term" value="F:carboxy-lyase activity"/>
    <property type="evidence" value="ECO:0007669"/>
    <property type="project" value="TreeGrafter"/>
</dbReference>
<dbReference type="RefSeq" id="WP_048355429.1">
    <property type="nucleotide sequence ID" value="NZ_CP023481.1"/>
</dbReference>
<comment type="subunit">
    <text evidence="6">Homododecamer.</text>
</comment>
<dbReference type="SUPFAM" id="SSF52507">
    <property type="entry name" value="Homo-oligomeric flavin-containing Cys decarboxylases, HFCD"/>
    <property type="match status" value="1"/>
</dbReference>
<keyword evidence="11" id="KW-1185">Reference proteome</keyword>
<dbReference type="GO" id="GO:0009636">
    <property type="term" value="P:response to toxic substance"/>
    <property type="evidence" value="ECO:0007669"/>
    <property type="project" value="UniProtKB-KW"/>
</dbReference>
<feature type="binding site" evidence="6">
    <location>
        <position position="35"/>
    </location>
    <ligand>
        <name>FMN</name>
        <dbReference type="ChEBI" id="CHEBI:58210"/>
    </ligand>
</feature>
<reference evidence="9 11" key="3">
    <citation type="submission" date="2023-03" db="EMBL/GenBank/DDBJ databases">
        <title>Agriculturally important microbes genome sequencing.</title>
        <authorList>
            <person name="Dunlap C."/>
        </authorList>
    </citation>
    <scope>NUCLEOTIDE SEQUENCE [LARGE SCALE GENOMIC DNA]</scope>
    <source>
        <strain evidence="9 11">CBP-3203</strain>
    </source>
</reference>
<dbReference type="InterPro" id="IPR032901">
    <property type="entry name" value="UbiX_pad_YclB"/>
</dbReference>
<keyword evidence="4 6" id="KW-0808">Transferase</keyword>
<comment type="catalytic activity">
    <reaction evidence="5 6">
        <text>dimethylallyl phosphate + FMNH2 = prenylated FMNH2 + phosphate</text>
        <dbReference type="Rhea" id="RHEA:37743"/>
        <dbReference type="ChEBI" id="CHEBI:43474"/>
        <dbReference type="ChEBI" id="CHEBI:57618"/>
        <dbReference type="ChEBI" id="CHEBI:87467"/>
        <dbReference type="ChEBI" id="CHEBI:88052"/>
        <dbReference type="EC" id="2.5.1.129"/>
    </reaction>
</comment>
<dbReference type="InterPro" id="IPR004507">
    <property type="entry name" value="UbiX-like"/>
</dbReference>
<dbReference type="PANTHER" id="PTHR43374">
    <property type="entry name" value="FLAVIN PRENYLTRANSFERASE"/>
    <property type="match status" value="1"/>
</dbReference>
<comment type="caution">
    <text evidence="8">The sequence shown here is derived from an EMBL/GenBank/DDBJ whole genome shotgun (WGS) entry which is preliminary data.</text>
</comment>
<evidence type="ECO:0000256" key="6">
    <source>
        <dbReference type="HAMAP-Rule" id="MF_01986"/>
    </source>
</evidence>
<keyword evidence="3 6" id="KW-0288">FMN</keyword>
<accession>A0A0J6HVJ0</accession>
<dbReference type="NCBIfam" id="NF041206">
    <property type="entry name" value="VdcB"/>
    <property type="match status" value="1"/>
</dbReference>
<dbReference type="STRING" id="1664069.BGLY_0440"/>
<dbReference type="HAMAP" id="MF_01986">
    <property type="entry name" value="ubiX_pad_yclB"/>
    <property type="match status" value="1"/>
</dbReference>
<keyword evidence="6" id="KW-0058">Aromatic hydrocarbons catabolism</keyword>
<organism evidence="8 10">
    <name type="scientific">Bacillus glycinifermentans</name>
    <dbReference type="NCBI Taxonomy" id="1664069"/>
    <lineage>
        <taxon>Bacteria</taxon>
        <taxon>Bacillati</taxon>
        <taxon>Bacillota</taxon>
        <taxon>Bacilli</taxon>
        <taxon>Bacillales</taxon>
        <taxon>Bacillaceae</taxon>
        <taxon>Bacillus</taxon>
    </lineage>
</organism>
<name>A0A0J6EBP8_9BACI</name>
<comment type="function">
    <text evidence="6">Involved in the non-oxidative decarboxylation and detoxification of phenolic derivatives. Flavin prenyltransferase that catalyzes the synthesis of the prenylated FMN cofactor (prenyl-FMN) for phenolic acid decarboxylase.</text>
</comment>
<dbReference type="EMBL" id="JARRTL010000007">
    <property type="protein sequence ID" value="MEC0484335.1"/>
    <property type="molecule type" value="Genomic_DNA"/>
</dbReference>
<dbReference type="NCBIfam" id="TIGR00421">
    <property type="entry name" value="ubiX_pad"/>
    <property type="match status" value="1"/>
</dbReference>
<dbReference type="FunFam" id="3.40.50.1950:FF:000001">
    <property type="entry name" value="Flavin prenyltransferase UbiX"/>
    <property type="match status" value="1"/>
</dbReference>
<comment type="similarity">
    <text evidence="6">Belongs to the UbiX/PAD1 family. YclB subfamily.</text>
</comment>
<protein>
    <recommendedName>
        <fullName evidence="6">Probable UbiX-like flavin prenyltransferase</fullName>
        <ecNumber evidence="6">2.5.1.129</ecNumber>
    </recommendedName>
    <alternativeName>
        <fullName evidence="6">Phenolic acid decarboxylase subunit B</fullName>
        <shortName evidence="6">PAD</shortName>
    </alternativeName>
</protein>
<evidence type="ECO:0000313" key="11">
    <source>
        <dbReference type="Proteomes" id="UP001341297"/>
    </source>
</evidence>
<dbReference type="Proteomes" id="UP001341297">
    <property type="component" value="Unassembled WGS sequence"/>
</dbReference>
<dbReference type="HAMAP" id="MF_01984">
    <property type="entry name" value="ubiX_pad"/>
    <property type="match status" value="1"/>
</dbReference>
<feature type="domain" description="Flavoprotein" evidence="7">
    <location>
        <begin position="1"/>
        <end position="171"/>
    </location>
</feature>
<dbReference type="OrthoDB" id="9781577at2"/>
<sequence length="189" mass="20951">MKIIVGISGATGAIFGVRMLEWLNEAGVETHLVISPWAGATIRHETGYTVKDLEALASFTYSHKDQGALISSGSFQTDGMIVAPCSMKTLAGIRTGLADNLLTRSADVMLKERKKLVLLTRETPLNQIHLENMLELTKMGAMILPPMPAFYNHPQNLTEMVDHIVFRTLDQFGIHLSDAKRWEGMKQKT</sequence>
<accession>A0A0J6EBP8</accession>
<dbReference type="Gene3D" id="3.40.50.1950">
    <property type="entry name" value="Flavin prenyltransferase-like"/>
    <property type="match status" value="1"/>
</dbReference>
<dbReference type="EC" id="2.5.1.129" evidence="6"/>
<keyword evidence="1 6" id="KW-0637">Prenyltransferase</keyword>
<reference evidence="8 10" key="1">
    <citation type="journal article" date="2015" name="Int. J. Syst. Evol. Microbiol.">
        <title>Bacillus glycinifermentans sp. nov., isolated from fermented soybean paste.</title>
        <authorList>
            <person name="Kim S.J."/>
            <person name="Dunlap C.A."/>
            <person name="Kwon S.W."/>
            <person name="Rooney A.P."/>
        </authorList>
    </citation>
    <scope>NUCLEOTIDE SEQUENCE [LARGE SCALE GENOMIC DNA]</scope>
    <source>
        <strain evidence="8 10">GO-13</strain>
    </source>
</reference>
<proteinExistence type="inferred from homology"/>
<gene>
    <name evidence="8" type="ORF">AB447_201285</name>
    <name evidence="9" type="ORF">P8828_05660</name>
</gene>
<dbReference type="EMBL" id="LECW02000001">
    <property type="protein sequence ID" value="KRT95764.1"/>
    <property type="molecule type" value="Genomic_DNA"/>
</dbReference>
<keyword evidence="2 6" id="KW-0285">Flavoprotein</keyword>
<evidence type="ECO:0000256" key="4">
    <source>
        <dbReference type="ARBA" id="ARBA00022679"/>
    </source>
</evidence>
<dbReference type="Pfam" id="PF02441">
    <property type="entry name" value="Flavoprotein"/>
    <property type="match status" value="1"/>
</dbReference>
<dbReference type="GO" id="GO:0106141">
    <property type="term" value="F:flavin prenyltransferase activity"/>
    <property type="evidence" value="ECO:0007669"/>
    <property type="project" value="UniProtKB-EC"/>
</dbReference>
<feature type="binding site" evidence="6">
    <location>
        <position position="121"/>
    </location>
    <ligand>
        <name>FMN</name>
        <dbReference type="ChEBI" id="CHEBI:58210"/>
    </ligand>
</feature>